<reference evidence="3 4" key="1">
    <citation type="journal article" date="2019" name="Int. J. Syst. Evol. Microbiol.">
        <title>The Global Catalogue of Microorganisms (GCM) 10K type strain sequencing project: providing services to taxonomists for standard genome sequencing and annotation.</title>
        <authorList>
            <consortium name="The Broad Institute Genomics Platform"/>
            <consortium name="The Broad Institute Genome Sequencing Center for Infectious Disease"/>
            <person name="Wu L."/>
            <person name="Ma J."/>
        </authorList>
    </citation>
    <scope>NUCLEOTIDE SEQUENCE [LARGE SCALE GENOMIC DNA]</scope>
    <source>
        <strain evidence="3 4">CGMCC 1.12563</strain>
    </source>
</reference>
<dbReference type="InterPro" id="IPR022803">
    <property type="entry name" value="Ribosomal_uL5_dom_sf"/>
</dbReference>
<evidence type="ECO:0000256" key="2">
    <source>
        <dbReference type="SAM" id="MobiDB-lite"/>
    </source>
</evidence>
<dbReference type="Proteomes" id="UP001597187">
    <property type="component" value="Unassembled WGS sequence"/>
</dbReference>
<feature type="compositionally biased region" description="Basic and acidic residues" evidence="2">
    <location>
        <begin position="140"/>
        <end position="150"/>
    </location>
</feature>
<dbReference type="HAMAP" id="MF_01112">
    <property type="entry name" value="UPF0201"/>
    <property type="match status" value="1"/>
</dbReference>
<dbReference type="PANTHER" id="PTHR39652">
    <property type="entry name" value="UPF0201 PROTEIN TK1335"/>
    <property type="match status" value="1"/>
</dbReference>
<evidence type="ECO:0000256" key="1">
    <source>
        <dbReference type="HAMAP-Rule" id="MF_01112"/>
    </source>
</evidence>
<comment type="similarity">
    <text evidence="1">Belongs to the UPF0201 family.</text>
</comment>
<feature type="region of interest" description="Disordered" evidence="2">
    <location>
        <begin position="123"/>
        <end position="150"/>
    </location>
</feature>
<evidence type="ECO:0000313" key="4">
    <source>
        <dbReference type="Proteomes" id="UP001597187"/>
    </source>
</evidence>
<organism evidence="3 4">
    <name type="scientific">Halomarina rubra</name>
    <dbReference type="NCBI Taxonomy" id="2071873"/>
    <lineage>
        <taxon>Archaea</taxon>
        <taxon>Methanobacteriati</taxon>
        <taxon>Methanobacteriota</taxon>
        <taxon>Stenosarchaea group</taxon>
        <taxon>Halobacteria</taxon>
        <taxon>Halobacteriales</taxon>
        <taxon>Natronomonadaceae</taxon>
        <taxon>Halomarina</taxon>
    </lineage>
</organism>
<dbReference type="RefSeq" id="WP_250873824.1">
    <property type="nucleotide sequence ID" value="NZ_JALXFV010000005.1"/>
</dbReference>
<dbReference type="Gene3D" id="3.30.1440.10">
    <property type="match status" value="1"/>
</dbReference>
<dbReference type="EMBL" id="JBHUDC010000005">
    <property type="protein sequence ID" value="MFD1513862.1"/>
    <property type="molecule type" value="Genomic_DNA"/>
</dbReference>
<sequence length="150" mass="16724">MTVYSVDVEIRAPVEPTEVTDRVADAVRELFPNAELREEPGELVGEAHSLDHFSQRLREQAILDTARNTFEDTLEGDTFTFRLKKQAAFVGTVNFAVGSEGELGDIFVEVTVRDPDPETFVEYVAPPTEDGVPLDELAEEAARDPTRDRD</sequence>
<dbReference type="PANTHER" id="PTHR39652:SF1">
    <property type="entry name" value="UPF0201 PROTEIN TK1335"/>
    <property type="match status" value="1"/>
</dbReference>
<dbReference type="AlphaFoldDB" id="A0ABD6AVS2"/>
<dbReference type="Pfam" id="PF01877">
    <property type="entry name" value="RNA_binding"/>
    <property type="match status" value="1"/>
</dbReference>
<gene>
    <name evidence="3" type="ORF">ACFSBT_11290</name>
</gene>
<proteinExistence type="inferred from homology"/>
<keyword evidence="4" id="KW-1185">Reference proteome</keyword>
<dbReference type="SUPFAM" id="SSF55282">
    <property type="entry name" value="RL5-like"/>
    <property type="match status" value="1"/>
</dbReference>
<accession>A0ABD6AVS2</accession>
<comment type="caution">
    <text evidence="3">The sequence shown here is derived from an EMBL/GenBank/DDBJ whole genome shotgun (WGS) entry which is preliminary data.</text>
</comment>
<dbReference type="InterPro" id="IPR002739">
    <property type="entry name" value="PAB1135-like"/>
</dbReference>
<protein>
    <recommendedName>
        <fullName evidence="1">UPF0201 protein ACFSBT_11290</fullName>
    </recommendedName>
</protein>
<name>A0ABD6AVS2_9EURY</name>
<evidence type="ECO:0000313" key="3">
    <source>
        <dbReference type="EMBL" id="MFD1513862.1"/>
    </source>
</evidence>